<protein>
    <submittedName>
        <fullName evidence="1">Uncharacterized protein</fullName>
    </submittedName>
</protein>
<dbReference type="Proteomes" id="UP001632037">
    <property type="component" value="Unassembled WGS sequence"/>
</dbReference>
<accession>A0ABD3F4J9</accession>
<gene>
    <name evidence="1" type="ORF">V7S43_019080</name>
</gene>
<comment type="caution">
    <text evidence="1">The sequence shown here is derived from an EMBL/GenBank/DDBJ whole genome shotgun (WGS) entry which is preliminary data.</text>
</comment>
<evidence type="ECO:0000313" key="1">
    <source>
        <dbReference type="EMBL" id="KAL3661743.1"/>
    </source>
</evidence>
<reference evidence="1 2" key="1">
    <citation type="submission" date="2024-09" db="EMBL/GenBank/DDBJ databases">
        <title>Genome sequencing and assembly of Phytophthora oleae, isolate VK10A, causative agent of rot of olive drupes.</title>
        <authorList>
            <person name="Conti Taguali S."/>
            <person name="Riolo M."/>
            <person name="La Spada F."/>
            <person name="Cacciola S.O."/>
            <person name="Dionisio G."/>
        </authorList>
    </citation>
    <scope>NUCLEOTIDE SEQUENCE [LARGE SCALE GENOMIC DNA]</scope>
    <source>
        <strain evidence="1 2">VK10A</strain>
    </source>
</reference>
<name>A0ABD3F4J9_9STRA</name>
<dbReference type="EMBL" id="JBIMZQ010000034">
    <property type="protein sequence ID" value="KAL3661743.1"/>
    <property type="molecule type" value="Genomic_DNA"/>
</dbReference>
<proteinExistence type="predicted"/>
<sequence>MKFARRCHCRHDQRRRRHHCAVEMTTDRWAYPLATGTVSAPVSTMGVPFGGLYYCKHLCRCWISSALRRKLKHKALHSITCANGVGSTLHIVMMQRQLGAFKPRDHEIALR</sequence>
<keyword evidence="2" id="KW-1185">Reference proteome</keyword>
<evidence type="ECO:0000313" key="2">
    <source>
        <dbReference type="Proteomes" id="UP001632037"/>
    </source>
</evidence>
<dbReference type="AlphaFoldDB" id="A0ABD3F4J9"/>
<organism evidence="1 2">
    <name type="scientific">Phytophthora oleae</name>
    <dbReference type="NCBI Taxonomy" id="2107226"/>
    <lineage>
        <taxon>Eukaryota</taxon>
        <taxon>Sar</taxon>
        <taxon>Stramenopiles</taxon>
        <taxon>Oomycota</taxon>
        <taxon>Peronosporomycetes</taxon>
        <taxon>Peronosporales</taxon>
        <taxon>Peronosporaceae</taxon>
        <taxon>Phytophthora</taxon>
    </lineage>
</organism>